<feature type="transmembrane region" description="Helical" evidence="8">
    <location>
        <begin position="97"/>
        <end position="118"/>
    </location>
</feature>
<evidence type="ECO:0000259" key="9">
    <source>
        <dbReference type="PROSITE" id="PS50112"/>
    </source>
</evidence>
<protein>
    <submittedName>
        <fullName evidence="11">Nitrate/nitrite transporter</fullName>
    </submittedName>
</protein>
<dbReference type="Gene3D" id="3.30.450.20">
    <property type="entry name" value="PAS domain"/>
    <property type="match status" value="1"/>
</dbReference>
<dbReference type="Pfam" id="PF07690">
    <property type="entry name" value="MFS_1"/>
    <property type="match status" value="1"/>
</dbReference>
<evidence type="ECO:0000259" key="10">
    <source>
        <dbReference type="PROSITE" id="PS50850"/>
    </source>
</evidence>
<keyword evidence="12" id="KW-1185">Reference proteome</keyword>
<dbReference type="OrthoDB" id="9773404at2"/>
<evidence type="ECO:0000256" key="4">
    <source>
        <dbReference type="ARBA" id="ARBA00022692"/>
    </source>
</evidence>
<dbReference type="CDD" id="cd00130">
    <property type="entry name" value="PAS"/>
    <property type="match status" value="1"/>
</dbReference>
<evidence type="ECO:0000313" key="11">
    <source>
        <dbReference type="EMBL" id="RHW42203.1"/>
    </source>
</evidence>
<dbReference type="RefSeq" id="WP_118919858.1">
    <property type="nucleotide sequence ID" value="NZ_QWEG01000003.1"/>
</dbReference>
<evidence type="ECO:0000256" key="3">
    <source>
        <dbReference type="ARBA" id="ARBA00022448"/>
    </source>
</evidence>
<dbReference type="GO" id="GO:0015112">
    <property type="term" value="F:nitrate transmembrane transporter activity"/>
    <property type="evidence" value="ECO:0007669"/>
    <property type="project" value="InterPro"/>
</dbReference>
<dbReference type="InterPro" id="IPR020846">
    <property type="entry name" value="MFS_dom"/>
</dbReference>
<feature type="transmembrane region" description="Helical" evidence="8">
    <location>
        <begin position="292"/>
        <end position="312"/>
    </location>
</feature>
<dbReference type="SUPFAM" id="SSF103473">
    <property type="entry name" value="MFS general substrate transporter"/>
    <property type="match status" value="1"/>
</dbReference>
<dbReference type="InterPro" id="IPR011701">
    <property type="entry name" value="MFS"/>
</dbReference>
<organism evidence="11 12">
    <name type="scientific">Neobacillus notoginsengisoli</name>
    <dbReference type="NCBI Taxonomy" id="1578198"/>
    <lineage>
        <taxon>Bacteria</taxon>
        <taxon>Bacillati</taxon>
        <taxon>Bacillota</taxon>
        <taxon>Bacilli</taxon>
        <taxon>Bacillales</taxon>
        <taxon>Bacillaceae</taxon>
        <taxon>Neobacillus</taxon>
    </lineage>
</organism>
<dbReference type="GO" id="GO:0005886">
    <property type="term" value="C:plasma membrane"/>
    <property type="evidence" value="ECO:0007669"/>
    <property type="project" value="UniProtKB-SubCell"/>
</dbReference>
<dbReference type="InterPro" id="IPR000014">
    <property type="entry name" value="PAS"/>
</dbReference>
<feature type="transmembrane region" description="Helical" evidence="8">
    <location>
        <begin position="267"/>
        <end position="286"/>
    </location>
</feature>
<feature type="transmembrane region" description="Helical" evidence="8">
    <location>
        <begin position="130"/>
        <end position="155"/>
    </location>
</feature>
<dbReference type="SMART" id="SM00091">
    <property type="entry name" value="PAS"/>
    <property type="match status" value="1"/>
</dbReference>
<feature type="transmembrane region" description="Helical" evidence="8">
    <location>
        <begin position="44"/>
        <end position="61"/>
    </location>
</feature>
<keyword evidence="6" id="KW-0534">Nitrate assimilation</keyword>
<evidence type="ECO:0000256" key="6">
    <source>
        <dbReference type="ARBA" id="ARBA00023063"/>
    </source>
</evidence>
<evidence type="ECO:0000313" key="12">
    <source>
        <dbReference type="Proteomes" id="UP000284416"/>
    </source>
</evidence>
<dbReference type="CDD" id="cd17341">
    <property type="entry name" value="MFS_NRT2_like"/>
    <property type="match status" value="1"/>
</dbReference>
<dbReference type="InterPro" id="IPR036259">
    <property type="entry name" value="MFS_trans_sf"/>
</dbReference>
<evidence type="ECO:0000256" key="2">
    <source>
        <dbReference type="ARBA" id="ARBA00008432"/>
    </source>
</evidence>
<feature type="transmembrane region" description="Helical" evidence="8">
    <location>
        <begin position="239"/>
        <end position="260"/>
    </location>
</feature>
<keyword evidence="4 8" id="KW-0812">Transmembrane</keyword>
<reference evidence="11 12" key="1">
    <citation type="journal article" date="2017" name="Int. J. Syst. Evol. Microbiol.">
        <title>Bacillus notoginsengisoli sp. nov., a novel bacterium isolated from the rhizosphere of Panax notoginseng.</title>
        <authorList>
            <person name="Zhang M.Y."/>
            <person name="Cheng J."/>
            <person name="Cai Y."/>
            <person name="Zhang T.Y."/>
            <person name="Wu Y.Y."/>
            <person name="Manikprabhu D."/>
            <person name="Li W.J."/>
            <person name="Zhang Y.X."/>
        </authorList>
    </citation>
    <scope>NUCLEOTIDE SEQUENCE [LARGE SCALE GENOMIC DNA]</scope>
    <source>
        <strain evidence="11 12">JCM 30743</strain>
    </source>
</reference>
<dbReference type="SUPFAM" id="SSF55785">
    <property type="entry name" value="PYP-like sensor domain (PAS domain)"/>
    <property type="match status" value="1"/>
</dbReference>
<dbReference type="EMBL" id="QWEG01000003">
    <property type="protein sequence ID" value="RHW42203.1"/>
    <property type="molecule type" value="Genomic_DNA"/>
</dbReference>
<feature type="transmembrane region" description="Helical" evidence="8">
    <location>
        <begin position="203"/>
        <end position="227"/>
    </location>
</feature>
<dbReference type="Proteomes" id="UP000284416">
    <property type="component" value="Unassembled WGS sequence"/>
</dbReference>
<feature type="transmembrane region" description="Helical" evidence="8">
    <location>
        <begin position="324"/>
        <end position="349"/>
    </location>
</feature>
<dbReference type="PANTHER" id="PTHR23515">
    <property type="entry name" value="HIGH-AFFINITY NITRATE TRANSPORTER 2.3"/>
    <property type="match status" value="1"/>
</dbReference>
<gene>
    <name evidence="11" type="ORF">D1B31_06120</name>
</gene>
<keyword evidence="3" id="KW-0813">Transport</keyword>
<dbReference type="PROSITE" id="PS50112">
    <property type="entry name" value="PAS"/>
    <property type="match status" value="1"/>
</dbReference>
<dbReference type="PROSITE" id="PS50850">
    <property type="entry name" value="MFS"/>
    <property type="match status" value="1"/>
</dbReference>
<feature type="domain" description="Major facilitator superfamily (MFS) profile" evidence="10">
    <location>
        <begin position="6"/>
        <end position="381"/>
    </location>
</feature>
<feature type="transmembrane region" description="Helical" evidence="8">
    <location>
        <begin position="73"/>
        <end position="91"/>
    </location>
</feature>
<comment type="similarity">
    <text evidence="2">Belongs to the major facilitator superfamily. Nitrate/nitrite porter (TC 2.A.1.8) family.</text>
</comment>
<dbReference type="InterPro" id="IPR035965">
    <property type="entry name" value="PAS-like_dom_sf"/>
</dbReference>
<sequence>MGKGTKQLFIQTTSLIAGFMVWALISSLMPFIDEDLHMSAAHTAWIIAIPVFLGSIFRIPMGYFTDLFGARKLFAISFLVLILPIVMISRAESFASLLAGSLLLGLGGSIFSVGTTSLPKYFSKDKHGAINGLYGIGTIGTAITAFLAPVLASGIGWRNTVQLYIFLVVIFAMIHLLFGDKQERKVDEPIMSQVKKVYKNKKLWLLCLFYFLTFGSFIAFTVYLPIFLVKYFELTSTDAGIRTAIFIVISLLFRVAGGWFSDKINPYFVLILAFAGLSFAGILLSFTPSLPLFSFGCLLVAVCSGLGNGTVFKLVPLYFFKQAGIVNGLVTAMGGLGGFFPPMIVGAIYSVTGHHAIGFMGLSELALACMILSAWTYYHERKSISEQIILHSNEGITVTDTEGIILKVNPAFTRITGYTLEEVIGKTPSVLQSGEHDNEFYRKMWFDLKVKDCWEGLIWNKRKNGEIYQEYLTIKAIKDDAGETKNFIGVFREID</sequence>
<feature type="domain" description="PAS" evidence="9">
    <location>
        <begin position="381"/>
        <end position="427"/>
    </location>
</feature>
<dbReference type="Gene3D" id="1.20.1250.20">
    <property type="entry name" value="MFS general substrate transporter like domains"/>
    <property type="match status" value="2"/>
</dbReference>
<dbReference type="AlphaFoldDB" id="A0A417YX80"/>
<dbReference type="Pfam" id="PF13426">
    <property type="entry name" value="PAS_9"/>
    <property type="match status" value="1"/>
</dbReference>
<feature type="transmembrane region" description="Helical" evidence="8">
    <location>
        <begin position="355"/>
        <end position="378"/>
    </location>
</feature>
<evidence type="ECO:0000256" key="7">
    <source>
        <dbReference type="ARBA" id="ARBA00023136"/>
    </source>
</evidence>
<dbReference type="GO" id="GO:0042128">
    <property type="term" value="P:nitrate assimilation"/>
    <property type="evidence" value="ECO:0007669"/>
    <property type="project" value="UniProtKB-KW"/>
</dbReference>
<keyword evidence="7 8" id="KW-0472">Membrane</keyword>
<feature type="transmembrane region" description="Helical" evidence="8">
    <location>
        <begin position="161"/>
        <end position="178"/>
    </location>
</feature>
<comment type="subcellular location">
    <subcellularLocation>
        <location evidence="1">Cell membrane</location>
        <topology evidence="1">Multi-pass membrane protein</topology>
    </subcellularLocation>
</comment>
<evidence type="ECO:0000256" key="5">
    <source>
        <dbReference type="ARBA" id="ARBA00022989"/>
    </source>
</evidence>
<dbReference type="NCBIfam" id="TIGR00229">
    <property type="entry name" value="sensory_box"/>
    <property type="match status" value="1"/>
</dbReference>
<feature type="transmembrane region" description="Helical" evidence="8">
    <location>
        <begin position="12"/>
        <end position="32"/>
    </location>
</feature>
<evidence type="ECO:0000256" key="8">
    <source>
        <dbReference type="SAM" id="Phobius"/>
    </source>
</evidence>
<evidence type="ECO:0000256" key="1">
    <source>
        <dbReference type="ARBA" id="ARBA00004651"/>
    </source>
</evidence>
<accession>A0A417YX80</accession>
<name>A0A417YX80_9BACI</name>
<proteinExistence type="inferred from homology"/>
<dbReference type="InterPro" id="IPR044772">
    <property type="entry name" value="NO3_transporter"/>
</dbReference>
<comment type="caution">
    <text evidence="11">The sequence shown here is derived from an EMBL/GenBank/DDBJ whole genome shotgun (WGS) entry which is preliminary data.</text>
</comment>
<keyword evidence="5 8" id="KW-1133">Transmembrane helix</keyword>